<dbReference type="EMBL" id="LXJU01000025">
    <property type="protein sequence ID" value="OGE48843.1"/>
    <property type="molecule type" value="Genomic_DNA"/>
</dbReference>
<evidence type="ECO:0000313" key="2">
    <source>
        <dbReference type="Proteomes" id="UP000177622"/>
    </source>
</evidence>
<sequence length="61" mass="6995">MSKVLKLFEEAIFKKGLYKELFQKQTPGKRIAPLPAKDNDSKLQMRLDAGESRDALNYPLN</sequence>
<dbReference type="Proteomes" id="UP000177622">
    <property type="component" value="Unassembled WGS sequence"/>
</dbReference>
<organism evidence="1 2">
    <name type="scientific">Penicillium arizonense</name>
    <dbReference type="NCBI Taxonomy" id="1835702"/>
    <lineage>
        <taxon>Eukaryota</taxon>
        <taxon>Fungi</taxon>
        <taxon>Dikarya</taxon>
        <taxon>Ascomycota</taxon>
        <taxon>Pezizomycotina</taxon>
        <taxon>Eurotiomycetes</taxon>
        <taxon>Eurotiomycetidae</taxon>
        <taxon>Eurotiales</taxon>
        <taxon>Aspergillaceae</taxon>
        <taxon>Penicillium</taxon>
    </lineage>
</organism>
<keyword evidence="2" id="KW-1185">Reference proteome</keyword>
<reference evidence="1 2" key="1">
    <citation type="journal article" date="2016" name="Sci. Rep.">
        <title>Penicillium arizonense, a new, genome sequenced fungal species, reveals a high chemical diversity in secreted metabolites.</title>
        <authorList>
            <person name="Grijseels S."/>
            <person name="Nielsen J.C."/>
            <person name="Randelovic M."/>
            <person name="Nielsen J."/>
            <person name="Nielsen K.F."/>
            <person name="Workman M."/>
            <person name="Frisvad J.C."/>
        </authorList>
    </citation>
    <scope>NUCLEOTIDE SEQUENCE [LARGE SCALE GENOMIC DNA]</scope>
    <source>
        <strain evidence="1 2">CBS 141311</strain>
    </source>
</reference>
<gene>
    <name evidence="1" type="ORF">PENARI_c025G02868</name>
</gene>
<proteinExistence type="predicted"/>
<protein>
    <submittedName>
        <fullName evidence="1">Uncharacterized protein</fullName>
    </submittedName>
</protein>
<evidence type="ECO:0000313" key="1">
    <source>
        <dbReference type="EMBL" id="OGE48843.1"/>
    </source>
</evidence>
<comment type="caution">
    <text evidence="1">The sequence shown here is derived from an EMBL/GenBank/DDBJ whole genome shotgun (WGS) entry which is preliminary data.</text>
</comment>
<dbReference type="STRING" id="1835702.A0A1F5L6I9"/>
<dbReference type="OrthoDB" id="4387771at2759"/>
<dbReference type="AlphaFoldDB" id="A0A1F5L6I9"/>
<dbReference type="GeneID" id="34580519"/>
<dbReference type="RefSeq" id="XP_022484297.1">
    <property type="nucleotide sequence ID" value="XM_022635785.1"/>
</dbReference>
<name>A0A1F5L6I9_PENAI</name>
<accession>A0A1F5L6I9</accession>